<evidence type="ECO:0000313" key="6">
    <source>
        <dbReference type="Proteomes" id="UP001231316"/>
    </source>
</evidence>
<protein>
    <submittedName>
        <fullName evidence="5">Fic family protein</fullName>
    </submittedName>
</protein>
<dbReference type="Pfam" id="PF02661">
    <property type="entry name" value="Fic"/>
    <property type="match status" value="1"/>
</dbReference>
<dbReference type="Proteomes" id="UP001231316">
    <property type="component" value="Plasmid unnamed2"/>
</dbReference>
<feature type="active site" evidence="1">
    <location>
        <position position="169"/>
    </location>
</feature>
<evidence type="ECO:0000259" key="4">
    <source>
        <dbReference type="PROSITE" id="PS51459"/>
    </source>
</evidence>
<dbReference type="Gene3D" id="1.10.3290.10">
    <property type="entry name" value="Fido-like domain"/>
    <property type="match status" value="1"/>
</dbReference>
<gene>
    <name evidence="5" type="ORF">QFE45_11245</name>
</gene>
<dbReference type="InterPro" id="IPR036597">
    <property type="entry name" value="Fido-like_dom_sf"/>
</dbReference>
<dbReference type="AlphaFoldDB" id="A0AAX3X8P6"/>
<dbReference type="InterPro" id="IPR003812">
    <property type="entry name" value="Fido"/>
</dbReference>
<keyword evidence="2" id="KW-0067">ATP-binding</keyword>
<organism evidence="5 6">
    <name type="scientific">Ligilactobacillus salivarius</name>
    <dbReference type="NCBI Taxonomy" id="1624"/>
    <lineage>
        <taxon>Bacteria</taxon>
        <taxon>Bacillati</taxon>
        <taxon>Bacillota</taxon>
        <taxon>Bacilli</taxon>
        <taxon>Lactobacillales</taxon>
        <taxon>Lactobacillaceae</taxon>
        <taxon>Ligilactobacillus</taxon>
    </lineage>
</organism>
<name>A0AAX3X8P6_9LACO</name>
<dbReference type="PROSITE" id="PS51459">
    <property type="entry name" value="FIDO"/>
    <property type="match status" value="1"/>
</dbReference>
<proteinExistence type="predicted"/>
<feature type="domain" description="Fido" evidence="4">
    <location>
        <begin position="87"/>
        <end position="227"/>
    </location>
</feature>
<keyword evidence="5" id="KW-0614">Plasmid</keyword>
<geneLocation type="plasmid" evidence="5 6">
    <name>unnamed2</name>
</geneLocation>
<dbReference type="InterPro" id="IPR040198">
    <property type="entry name" value="Fido_containing"/>
</dbReference>
<keyword evidence="2" id="KW-0547">Nucleotide-binding</keyword>
<dbReference type="SUPFAM" id="SSF140931">
    <property type="entry name" value="Fic-like"/>
    <property type="match status" value="1"/>
</dbReference>
<dbReference type="GO" id="GO:0005524">
    <property type="term" value="F:ATP binding"/>
    <property type="evidence" value="ECO:0007669"/>
    <property type="project" value="UniProtKB-KW"/>
</dbReference>
<dbReference type="PANTHER" id="PTHR13504:SF38">
    <property type="entry name" value="FIDO DOMAIN-CONTAINING PROTEIN"/>
    <property type="match status" value="1"/>
</dbReference>
<feature type="site" description="Important for autoinhibition of adenylyltransferase activity" evidence="3">
    <location>
        <position position="38"/>
    </location>
</feature>
<evidence type="ECO:0000256" key="1">
    <source>
        <dbReference type="PIRSR" id="PIRSR640198-1"/>
    </source>
</evidence>
<evidence type="ECO:0000256" key="2">
    <source>
        <dbReference type="PIRSR" id="PIRSR640198-2"/>
    </source>
</evidence>
<dbReference type="EMBL" id="CP123973">
    <property type="protein sequence ID" value="WII29832.1"/>
    <property type="molecule type" value="Genomic_DNA"/>
</dbReference>
<reference evidence="5" key="1">
    <citation type="submission" date="2023-04" db="EMBL/GenBank/DDBJ databases">
        <title>Four porcine-derived lactic acid bacteria strains analyses and their evaluation as potential probiotics based on genomics.</title>
        <authorList>
            <person name="Niu D."/>
        </authorList>
    </citation>
    <scope>NUCLEOTIDE SEQUENCE</scope>
    <source>
        <strain evidence="5">ZSA5</strain>
        <plasmid evidence="5">unnamed2</plasmid>
    </source>
</reference>
<evidence type="ECO:0000313" key="5">
    <source>
        <dbReference type="EMBL" id="WII29832.1"/>
    </source>
</evidence>
<feature type="binding site" evidence="2">
    <location>
        <begin position="173"/>
        <end position="180"/>
    </location>
    <ligand>
        <name>ATP</name>
        <dbReference type="ChEBI" id="CHEBI:30616"/>
    </ligand>
</feature>
<evidence type="ECO:0000256" key="3">
    <source>
        <dbReference type="PIRSR" id="PIRSR640198-3"/>
    </source>
</evidence>
<sequence length="234" mass="26902">MDRKLEKLSLLKPLTEDKARRLAKEAKLEHVWSSNALEGNSLTLEETSMIINDGITVGKSVKETLEAINLSQAYDYMLMLAEDKQELTETVIRQLNRMVMFNTVQTHELAGTYRKVKAWPKGYEEQPYVSPTAIADKMKQLINWSKENKERLHPVIYAANLHQKFVVIHPFSDGNGRTARLLMNLVLIQADYPVINISPTVRQEYMSTLAESRKNGKVEIFEEFITEYVLNKLS</sequence>
<dbReference type="PANTHER" id="PTHR13504">
    <property type="entry name" value="FIDO DOMAIN-CONTAINING PROTEIN DDB_G0283145"/>
    <property type="match status" value="1"/>
</dbReference>
<dbReference type="RefSeq" id="WP_284650817.1">
    <property type="nucleotide sequence ID" value="NZ_CP123973.1"/>
</dbReference>
<accession>A0AAX3X8P6</accession>